<proteinExistence type="inferred from homology"/>
<keyword evidence="2 7" id="KW-0812">Transmembrane</keyword>
<dbReference type="Proteomes" id="UP000614601">
    <property type="component" value="Unassembled WGS sequence"/>
</dbReference>
<protein>
    <recommendedName>
        <fullName evidence="10">Methyltransferase-like protein 4</fullName>
    </recommendedName>
</protein>
<evidence type="ECO:0000313" key="9">
    <source>
        <dbReference type="Proteomes" id="UP000614601"/>
    </source>
</evidence>
<dbReference type="PROSITE" id="PS51143">
    <property type="entry name" value="MT_A70"/>
    <property type="match status" value="1"/>
</dbReference>
<dbReference type="Pfam" id="PF05063">
    <property type="entry name" value="MT-A70"/>
    <property type="match status" value="1"/>
</dbReference>
<dbReference type="InterPro" id="IPR007757">
    <property type="entry name" value="MT-A70-like"/>
</dbReference>
<feature type="transmembrane region" description="Helical" evidence="7">
    <location>
        <begin position="250"/>
        <end position="274"/>
    </location>
</feature>
<keyword evidence="4 7" id="KW-0472">Membrane</keyword>
<feature type="region of interest" description="Disordered" evidence="6">
    <location>
        <begin position="115"/>
        <end position="156"/>
    </location>
</feature>
<dbReference type="InterPro" id="IPR029063">
    <property type="entry name" value="SAM-dependent_MTases_sf"/>
</dbReference>
<dbReference type="EMBL" id="CAJFCW020000002">
    <property type="protein sequence ID" value="CAG9093595.1"/>
    <property type="molecule type" value="Genomic_DNA"/>
</dbReference>
<feature type="transmembrane region" description="Helical" evidence="7">
    <location>
        <begin position="38"/>
        <end position="59"/>
    </location>
</feature>
<dbReference type="AlphaFoldDB" id="A0A811K7X4"/>
<gene>
    <name evidence="8" type="ORF">BOKJ2_LOCUS3718</name>
</gene>
<sequence>MYVKVISTFASVVILVFASLSPFLGLKKKSTEYLNSSLASIFNCFACGIFLSTCFLGLFPHLQMNEATIKKNLNISTTVESHSAQQILLDTNLVVLAGFLLIVILEQITGTCTSGQNKSTNDAMISMSKKRTEQSSSNRQDSQPLVDLTDSDSDNDDFGRIEFRSVENEDQECHGGHSHNISLSNKSPLHVFLLIFALSIHSIFEGIALGAQQSDDAFVKFLISVMLHEVLCSFAFGVKLAQQSVSRSFGLVLIIYLSVSIPIGMVLMECISLFDSTTSAIMKFVLEGFAAGIFIYVACIEMLAPELEDHKIGLKKALSLNPLSALNTSFMELSEEVIRWNDLSFFTGIYKDIGGTPRCEFYEVNSSFGMKSQKAASKKNKRLSPHDFINKECDYLLETCSKYLNEPEEYDYCGNQKAVEMVMNEPIFSSCTTSTCSLGYHELQNKEVLKHGREEAEMNSNTADKTILVTCNGRQYYVPAQSRFIISDVAVCRHLLYRNEVFDCIVMDPAWPNKAVRRQKTYIETNFDVINNIPINGLLADDGIVMIWVTNALSVRDWTAEFLQNWGLVQCGEVFWVKTTKNGAPTTPFNRLHKMPYEKVIMAARDDHAIEHRKILSSQVIISVPHISPSRKPPVAHILKEWLKWTKGLELFGRYLLPDFLTVGDQVLKFQDGYYFEVQDK</sequence>
<evidence type="ECO:0000256" key="4">
    <source>
        <dbReference type="ARBA" id="ARBA00023136"/>
    </source>
</evidence>
<dbReference type="Pfam" id="PF02535">
    <property type="entry name" value="Zip"/>
    <property type="match status" value="1"/>
</dbReference>
<evidence type="ECO:0000256" key="6">
    <source>
        <dbReference type="SAM" id="MobiDB-lite"/>
    </source>
</evidence>
<evidence type="ECO:0000256" key="7">
    <source>
        <dbReference type="SAM" id="Phobius"/>
    </source>
</evidence>
<evidence type="ECO:0000313" key="8">
    <source>
        <dbReference type="EMBL" id="CAD5211486.1"/>
    </source>
</evidence>
<feature type="transmembrane region" description="Helical" evidence="7">
    <location>
        <begin position="191"/>
        <end position="211"/>
    </location>
</feature>
<comment type="caution">
    <text evidence="8">The sequence shown here is derived from an EMBL/GenBank/DDBJ whole genome shotgun (WGS) entry which is preliminary data.</text>
</comment>
<feature type="transmembrane region" description="Helical" evidence="7">
    <location>
        <begin position="6"/>
        <end position="26"/>
    </location>
</feature>
<dbReference type="PANTHER" id="PTHR11040:SF208">
    <property type="entry name" value="ZINC_IRON PERMEASE"/>
    <property type="match status" value="1"/>
</dbReference>
<evidence type="ECO:0000256" key="5">
    <source>
        <dbReference type="PROSITE-ProRule" id="PRU00489"/>
    </source>
</evidence>
<accession>A0A811K7X4</accession>
<keyword evidence="9" id="KW-1185">Reference proteome</keyword>
<comment type="subcellular location">
    <subcellularLocation>
        <location evidence="1">Membrane</location>
        <topology evidence="1">Multi-pass membrane protein</topology>
    </subcellularLocation>
</comment>
<evidence type="ECO:0008006" key="10">
    <source>
        <dbReference type="Google" id="ProtNLM"/>
    </source>
</evidence>
<evidence type="ECO:0000256" key="3">
    <source>
        <dbReference type="ARBA" id="ARBA00022989"/>
    </source>
</evidence>
<dbReference type="PANTHER" id="PTHR11040">
    <property type="entry name" value="ZINC/IRON TRANSPORTER"/>
    <property type="match status" value="1"/>
</dbReference>
<name>A0A811K7X4_9BILA</name>
<dbReference type="Proteomes" id="UP000783686">
    <property type="component" value="Unassembled WGS sequence"/>
</dbReference>
<evidence type="ECO:0000256" key="2">
    <source>
        <dbReference type="ARBA" id="ARBA00022692"/>
    </source>
</evidence>
<dbReference type="GO" id="GO:0005886">
    <property type="term" value="C:plasma membrane"/>
    <property type="evidence" value="ECO:0007669"/>
    <property type="project" value="TreeGrafter"/>
</dbReference>
<feature type="compositionally biased region" description="Polar residues" evidence="6">
    <location>
        <begin position="134"/>
        <end position="143"/>
    </location>
</feature>
<dbReference type="SUPFAM" id="SSF53335">
    <property type="entry name" value="S-adenosyl-L-methionine-dependent methyltransferases"/>
    <property type="match status" value="1"/>
</dbReference>
<dbReference type="InterPro" id="IPR003689">
    <property type="entry name" value="ZIP"/>
</dbReference>
<comment type="similarity">
    <text evidence="5">Belongs to the MT-A70-like family.</text>
</comment>
<dbReference type="OrthoDB" id="448280at2759"/>
<feature type="transmembrane region" description="Helical" evidence="7">
    <location>
        <begin position="217"/>
        <end position="238"/>
    </location>
</feature>
<reference evidence="8" key="1">
    <citation type="submission" date="2020-09" db="EMBL/GenBank/DDBJ databases">
        <authorList>
            <person name="Kikuchi T."/>
        </authorList>
    </citation>
    <scope>NUCLEOTIDE SEQUENCE</scope>
    <source>
        <strain evidence="8">SH1</strain>
    </source>
</reference>
<organism evidence="8 9">
    <name type="scientific">Bursaphelenchus okinawaensis</name>
    <dbReference type="NCBI Taxonomy" id="465554"/>
    <lineage>
        <taxon>Eukaryota</taxon>
        <taxon>Metazoa</taxon>
        <taxon>Ecdysozoa</taxon>
        <taxon>Nematoda</taxon>
        <taxon>Chromadorea</taxon>
        <taxon>Rhabditida</taxon>
        <taxon>Tylenchina</taxon>
        <taxon>Tylenchomorpha</taxon>
        <taxon>Aphelenchoidea</taxon>
        <taxon>Aphelenchoididae</taxon>
        <taxon>Bursaphelenchus</taxon>
    </lineage>
</organism>
<evidence type="ECO:0000256" key="1">
    <source>
        <dbReference type="ARBA" id="ARBA00004141"/>
    </source>
</evidence>
<dbReference type="GO" id="GO:0005385">
    <property type="term" value="F:zinc ion transmembrane transporter activity"/>
    <property type="evidence" value="ECO:0007669"/>
    <property type="project" value="TreeGrafter"/>
</dbReference>
<dbReference type="EMBL" id="CAJFDH010000002">
    <property type="protein sequence ID" value="CAD5211486.1"/>
    <property type="molecule type" value="Genomic_DNA"/>
</dbReference>
<keyword evidence="3 7" id="KW-1133">Transmembrane helix</keyword>